<accession>A0A2L1KED0</accession>
<dbReference type="EMBL" id="MF344568">
    <property type="protein sequence ID" value="AVE20687.1"/>
    <property type="molecule type" value="Genomic_DNA"/>
</dbReference>
<dbReference type="AlphaFoldDB" id="A0A2L1KED0"/>
<keyword evidence="1" id="KW-0614">Plasmid</keyword>
<evidence type="ECO:0000313" key="1">
    <source>
        <dbReference type="EMBL" id="AVE20687.1"/>
    </source>
</evidence>
<evidence type="ECO:0008006" key="2">
    <source>
        <dbReference type="Google" id="ProtNLM"/>
    </source>
</evidence>
<reference evidence="1" key="1">
    <citation type="submission" date="2017-06" db="EMBL/GenBank/DDBJ databases">
        <title>Complete sequence of p727-IMP from clinical Pseudomonas aeruginosa.</title>
        <authorList>
            <person name="Yuan M."/>
            <person name="Feng J.2nd."/>
            <person name="Zhan Z.3rd."/>
            <person name="Jiang X.4th."/>
            <person name="Zhang D.5th."/>
            <person name="Chen X.6th."/>
            <person name="Zhao X."/>
            <person name="Che J."/>
            <person name="Lu J."/>
            <person name="Xu J."/>
            <person name="Li J."/>
            <person name="Zhou D."/>
        </authorList>
    </citation>
    <scope>NUCLEOTIDE SEQUENCE</scope>
    <source>
        <plasmid evidence="1">p727-IMP</plasmid>
    </source>
</reference>
<organism evidence="1">
    <name type="scientific">Pseudomonas aeruginosa</name>
    <dbReference type="NCBI Taxonomy" id="287"/>
    <lineage>
        <taxon>Bacteria</taxon>
        <taxon>Pseudomonadati</taxon>
        <taxon>Pseudomonadota</taxon>
        <taxon>Gammaproteobacteria</taxon>
        <taxon>Pseudomonadales</taxon>
        <taxon>Pseudomonadaceae</taxon>
        <taxon>Pseudomonas</taxon>
    </lineage>
</organism>
<protein>
    <recommendedName>
        <fullName evidence="2">Group II intron maturase-specific domain-containing protein</fullName>
    </recommendedName>
</protein>
<name>A0A2L1KED0_PSEAI</name>
<geneLocation type="plasmid" evidence="1">
    <name>p727-IMP</name>
</geneLocation>
<proteinExistence type="predicted"/>
<sequence>MLGIFQHIDRALERWARRKYKALHRRKRRISQWLDKMRTVVPRLFHHWRVTGQQGWITGAV</sequence>